<keyword evidence="3" id="KW-1185">Reference proteome</keyword>
<gene>
    <name evidence="2" type="ORF">AFUS01_LOCUS43164</name>
</gene>
<organism evidence="2 3">
    <name type="scientific">Allacma fusca</name>
    <dbReference type="NCBI Taxonomy" id="39272"/>
    <lineage>
        <taxon>Eukaryota</taxon>
        <taxon>Metazoa</taxon>
        <taxon>Ecdysozoa</taxon>
        <taxon>Arthropoda</taxon>
        <taxon>Hexapoda</taxon>
        <taxon>Collembola</taxon>
        <taxon>Symphypleona</taxon>
        <taxon>Sminthuridae</taxon>
        <taxon>Allacma</taxon>
    </lineage>
</organism>
<dbReference type="Proteomes" id="UP000708208">
    <property type="component" value="Unassembled WGS sequence"/>
</dbReference>
<dbReference type="EMBL" id="CAJVCH010569924">
    <property type="protein sequence ID" value="CAG7833553.1"/>
    <property type="molecule type" value="Genomic_DNA"/>
</dbReference>
<feature type="region of interest" description="Disordered" evidence="1">
    <location>
        <begin position="107"/>
        <end position="142"/>
    </location>
</feature>
<comment type="caution">
    <text evidence="2">The sequence shown here is derived from an EMBL/GenBank/DDBJ whole genome shotgun (WGS) entry which is preliminary data.</text>
</comment>
<feature type="compositionally biased region" description="Polar residues" evidence="1">
    <location>
        <begin position="115"/>
        <end position="142"/>
    </location>
</feature>
<reference evidence="2" key="1">
    <citation type="submission" date="2021-06" db="EMBL/GenBank/DDBJ databases">
        <authorList>
            <person name="Hodson N. C."/>
            <person name="Mongue J. A."/>
            <person name="Jaron S. K."/>
        </authorList>
    </citation>
    <scope>NUCLEOTIDE SEQUENCE</scope>
</reference>
<evidence type="ECO:0000256" key="1">
    <source>
        <dbReference type="SAM" id="MobiDB-lite"/>
    </source>
</evidence>
<evidence type="ECO:0000313" key="2">
    <source>
        <dbReference type="EMBL" id="CAG7833553.1"/>
    </source>
</evidence>
<name>A0A8J2LE33_9HEXA</name>
<protein>
    <recommendedName>
        <fullName evidence="4">HECT domain-containing protein</fullName>
    </recommendedName>
</protein>
<dbReference type="OrthoDB" id="5989491at2759"/>
<dbReference type="AlphaFoldDB" id="A0A8J2LE33"/>
<evidence type="ECO:0008006" key="4">
    <source>
        <dbReference type="Google" id="ProtNLM"/>
    </source>
</evidence>
<proteinExistence type="predicted"/>
<accession>A0A8J2LE33</accession>
<evidence type="ECO:0000313" key="3">
    <source>
        <dbReference type="Proteomes" id="UP000708208"/>
    </source>
</evidence>
<sequence length="723" mass="81151">MLSYCYISFVLTQEHFGYSSGVNRFKVDWPTPNRIFGDSSHRRQQDFRPRGQVHNHICLWKVLVRETLNFAETSVFLPQFISMDRESLMMRVQALTSGLNEIVASLGNSESSSSGRINAGNSNSYRSNEANNSFSDANRQASLSTDNELRQRFAPYSSSSPSVAGTSMGLLQTIRSHGNVNAGQLRSVTSHRSRRNFGLSPKTDPGFSRRIVFLGDKFELTAPGSARIGELEEGGLKEDVVLSTRNSTGAELYNAISELFTQSNGKKFPDLVLNWTIGYVRGRGNLKITYFDSCPSPMKIIGLKISCLYARPDRNLVPIDHELQTLVENSDDEFQNNIDPVVISSSAHITHSDSADYTGLTHEAFQARIRQNNLGTQIIQVSQITDVHISLESELRKFRTGEICPHMLPRIRMSEVDTIDAGGPLRAYIWTLLKKSLISNVFNGVPIFEGEMNHLVPVRDVCLLNDEVFYALGKFLGFSILNASVGFFGISPIVTNFLVSETDDSFQESITEFDIPYSEFRVAVNKLEHCFFNGNAALLGNVQSEVRDVLLDSGWTYQLRMENVMAAVKHLKMYSVVTIRKEELMQMKMGFQSTDVSRWLSCNRSLVSQFFKDASCIKPSVADIITAFGVIDVCVVRSFNHLCNYLQRISTDDPKIADFIQAITGSVILGNHKLIFQEDSTITEFRIDTCECSLRVIPYLSQEQFYNKMDTLMTNSTFGFSKA</sequence>